<evidence type="ECO:0008006" key="4">
    <source>
        <dbReference type="Google" id="ProtNLM"/>
    </source>
</evidence>
<dbReference type="Proteomes" id="UP000199437">
    <property type="component" value="Unassembled WGS sequence"/>
</dbReference>
<evidence type="ECO:0000256" key="1">
    <source>
        <dbReference type="SAM" id="MobiDB-lite"/>
    </source>
</evidence>
<dbReference type="AlphaFoldDB" id="A0A1I0MGI2"/>
<reference evidence="3" key="1">
    <citation type="submission" date="2016-10" db="EMBL/GenBank/DDBJ databases">
        <authorList>
            <person name="Varghese N."/>
            <person name="Submissions S."/>
        </authorList>
    </citation>
    <scope>NUCLEOTIDE SEQUENCE [LARGE SCALE GENOMIC DNA]</scope>
    <source>
        <strain evidence="3">CGMCC 1.12402</strain>
    </source>
</reference>
<dbReference type="InterPro" id="IPR032272">
    <property type="entry name" value="DUF4834"/>
</dbReference>
<dbReference type="RefSeq" id="WP_090256699.1">
    <property type="nucleotide sequence ID" value="NZ_FOIR01000001.1"/>
</dbReference>
<name>A0A1I0MGI2_9BACT</name>
<evidence type="ECO:0000313" key="2">
    <source>
        <dbReference type="EMBL" id="SEV87399.1"/>
    </source>
</evidence>
<feature type="region of interest" description="Disordered" evidence="1">
    <location>
        <begin position="35"/>
        <end position="87"/>
    </location>
</feature>
<accession>A0A1I0MGI2</accession>
<proteinExistence type="predicted"/>
<keyword evidence="3" id="KW-1185">Reference proteome</keyword>
<evidence type="ECO:0000313" key="3">
    <source>
        <dbReference type="Proteomes" id="UP000199437"/>
    </source>
</evidence>
<dbReference type="GeneID" id="99985140"/>
<dbReference type="STRING" id="1267423.SAMN05216290_0378"/>
<dbReference type="Pfam" id="PF16118">
    <property type="entry name" value="DUF4834"/>
    <property type="match status" value="1"/>
</dbReference>
<dbReference type="OrthoDB" id="840298at2"/>
<feature type="compositionally biased region" description="Low complexity" evidence="1">
    <location>
        <begin position="35"/>
        <end position="47"/>
    </location>
</feature>
<sequence>MFFKFLLFAFVGYWIFKGVFRYFFGNMIKQAQQQQQQFRQQQSQASRQKTRPAGGNVDVEMNAQKKKPRKSSENYKGGEYVDYEEVK</sequence>
<dbReference type="EMBL" id="FOIR01000001">
    <property type="protein sequence ID" value="SEV87399.1"/>
    <property type="molecule type" value="Genomic_DNA"/>
</dbReference>
<gene>
    <name evidence="2" type="ORF">SAMN05216290_0378</name>
</gene>
<organism evidence="2 3">
    <name type="scientific">Roseivirga pacifica</name>
    <dbReference type="NCBI Taxonomy" id="1267423"/>
    <lineage>
        <taxon>Bacteria</taxon>
        <taxon>Pseudomonadati</taxon>
        <taxon>Bacteroidota</taxon>
        <taxon>Cytophagia</taxon>
        <taxon>Cytophagales</taxon>
        <taxon>Roseivirgaceae</taxon>
        <taxon>Roseivirga</taxon>
    </lineage>
</organism>
<protein>
    <recommendedName>
        <fullName evidence="4">DUF4834 domain-containing protein</fullName>
    </recommendedName>
</protein>